<dbReference type="STRING" id="1458985.BJP34_32315"/>
<evidence type="ECO:0000259" key="1">
    <source>
        <dbReference type="Pfam" id="PF05050"/>
    </source>
</evidence>
<sequence>MQTAVIKIIKIKNFILIILINCKVKKIGIKMKLQQIPRKVVDKLYNNAYRLFGWDKISLTKINNRNDLKEIGTKYGGWVVPASLLDASSICYCVGCGEDISFDIGLINQFGCDVFAFDPTPRAIKYVQKVAGNNSKYHFFEIGLWNKEDTLKFYVPQNPDHVSHSLINLQKTSDYIEVKVKRLRQIMEDIGHKKIDLIKIDIEGA</sequence>
<dbReference type="Proteomes" id="UP000177870">
    <property type="component" value="Chromosome"/>
</dbReference>
<feature type="domain" description="Methyltransferase FkbM" evidence="1">
    <location>
        <begin position="111"/>
        <end position="205"/>
    </location>
</feature>
<reference evidence="3" key="1">
    <citation type="submission" date="2016-10" db="EMBL/GenBank/DDBJ databases">
        <title>Comparative genomics uncovers the prolific and rare metabolic potential of the cyanobacterial genus Moorea.</title>
        <authorList>
            <person name="Leao T."/>
            <person name="Castelao G."/>
            <person name="Korobeynikov A."/>
            <person name="Monroe E.A."/>
            <person name="Podell S."/>
            <person name="Glukhov E."/>
            <person name="Allen E."/>
            <person name="Gerwick W.H."/>
            <person name="Gerwick L."/>
        </authorList>
    </citation>
    <scope>NUCLEOTIDE SEQUENCE [LARGE SCALE GENOMIC DNA]</scope>
    <source>
        <strain evidence="3">PAL-8-15-08-1</strain>
    </source>
</reference>
<dbReference type="EMBL" id="CP017599">
    <property type="protein sequence ID" value="AOX03493.1"/>
    <property type="molecule type" value="Genomic_DNA"/>
</dbReference>
<dbReference type="InterPro" id="IPR026913">
    <property type="entry name" value="METTL24"/>
</dbReference>
<dbReference type="Pfam" id="PF05050">
    <property type="entry name" value="Methyltransf_21"/>
    <property type="match status" value="1"/>
</dbReference>
<dbReference type="PANTHER" id="PTHR32026:SF10">
    <property type="entry name" value="METHYLTRANSFERASE-LIKE PROTEIN 24-RELATED"/>
    <property type="match status" value="1"/>
</dbReference>
<evidence type="ECO:0000313" key="3">
    <source>
        <dbReference type="Proteomes" id="UP000177870"/>
    </source>
</evidence>
<accession>A0A1D8U101</accession>
<dbReference type="KEGG" id="mpro:BJP34_32315"/>
<dbReference type="AlphaFoldDB" id="A0A1D8U101"/>
<protein>
    <recommendedName>
        <fullName evidence="1">Methyltransferase FkbM domain-containing protein</fullName>
    </recommendedName>
</protein>
<organism evidence="2 3">
    <name type="scientific">Moorena producens PAL-8-15-08-1</name>
    <dbReference type="NCBI Taxonomy" id="1458985"/>
    <lineage>
        <taxon>Bacteria</taxon>
        <taxon>Bacillati</taxon>
        <taxon>Cyanobacteriota</taxon>
        <taxon>Cyanophyceae</taxon>
        <taxon>Coleofasciculales</taxon>
        <taxon>Coleofasciculaceae</taxon>
        <taxon>Moorena</taxon>
    </lineage>
</organism>
<gene>
    <name evidence="2" type="ORF">BJP34_32315</name>
</gene>
<dbReference type="PANTHER" id="PTHR32026">
    <property type="entry name" value="METHYLTRANSFERASE-LIKE PROTEIN 24"/>
    <property type="match status" value="1"/>
</dbReference>
<dbReference type="OrthoDB" id="483152at2"/>
<dbReference type="InterPro" id="IPR029063">
    <property type="entry name" value="SAM-dependent_MTases_sf"/>
</dbReference>
<dbReference type="SUPFAM" id="SSF53335">
    <property type="entry name" value="S-adenosyl-L-methionine-dependent methyltransferases"/>
    <property type="match status" value="1"/>
</dbReference>
<dbReference type="Gene3D" id="3.40.50.150">
    <property type="entry name" value="Vaccinia Virus protein VP39"/>
    <property type="match status" value="1"/>
</dbReference>
<dbReference type="InterPro" id="IPR006342">
    <property type="entry name" value="FkbM_mtfrase"/>
</dbReference>
<dbReference type="NCBIfam" id="TIGR01444">
    <property type="entry name" value="fkbM_fam"/>
    <property type="match status" value="1"/>
</dbReference>
<proteinExistence type="predicted"/>
<evidence type="ECO:0000313" key="2">
    <source>
        <dbReference type="EMBL" id="AOX03493.1"/>
    </source>
</evidence>
<dbReference type="RefSeq" id="WP_070395867.1">
    <property type="nucleotide sequence ID" value="NZ_CP017599.1"/>
</dbReference>
<name>A0A1D8U101_9CYAN</name>